<accession>A0A1V2DT16</accession>
<dbReference type="EMBL" id="MSCW01000006">
    <property type="protein sequence ID" value="ONF43864.1"/>
    <property type="molecule type" value="Genomic_DNA"/>
</dbReference>
<comment type="similarity">
    <text evidence="2 8">Belongs to the metallo-dependent hydrolases superfamily. ATZ/TRZ family.</text>
</comment>
<dbReference type="InterPro" id="IPR006680">
    <property type="entry name" value="Amidohydro-rel"/>
</dbReference>
<dbReference type="EC" id="3.5.4.3" evidence="3 7"/>
<evidence type="ECO:0000313" key="12">
    <source>
        <dbReference type="Proteomes" id="UP000189339"/>
    </source>
</evidence>
<keyword evidence="4 8" id="KW-0479">Metal-binding</keyword>
<dbReference type="SUPFAM" id="SSF51556">
    <property type="entry name" value="Metallo-dependent hydrolases"/>
    <property type="match status" value="1"/>
</dbReference>
<evidence type="ECO:0000256" key="7">
    <source>
        <dbReference type="NCBIfam" id="TIGR02967"/>
    </source>
</evidence>
<dbReference type="InterPro" id="IPR014311">
    <property type="entry name" value="Guanine_deaminase"/>
</dbReference>
<dbReference type="SUPFAM" id="SSF51338">
    <property type="entry name" value="Composite domain of metallo-dependent hydrolases"/>
    <property type="match status" value="1"/>
</dbReference>
<evidence type="ECO:0000256" key="2">
    <source>
        <dbReference type="ARBA" id="ARBA00006745"/>
    </source>
</evidence>
<organism evidence="11 12">
    <name type="scientific">Marinobacter lutaoensis</name>
    <dbReference type="NCBI Taxonomy" id="135739"/>
    <lineage>
        <taxon>Bacteria</taxon>
        <taxon>Pseudomonadati</taxon>
        <taxon>Pseudomonadota</taxon>
        <taxon>Gammaproteobacteria</taxon>
        <taxon>Pseudomonadales</taxon>
        <taxon>Marinobacteraceae</taxon>
        <taxon>Marinobacter</taxon>
    </lineage>
</organism>
<evidence type="ECO:0000313" key="11">
    <source>
        <dbReference type="EMBL" id="ONF43864.1"/>
    </source>
</evidence>
<keyword evidence="12" id="KW-1185">Reference proteome</keyword>
<comment type="catalytic activity">
    <reaction evidence="8">
        <text>guanine + H2O + H(+) = xanthine + NH4(+)</text>
        <dbReference type="Rhea" id="RHEA:14665"/>
        <dbReference type="ChEBI" id="CHEBI:15377"/>
        <dbReference type="ChEBI" id="CHEBI:15378"/>
        <dbReference type="ChEBI" id="CHEBI:16235"/>
        <dbReference type="ChEBI" id="CHEBI:17712"/>
        <dbReference type="ChEBI" id="CHEBI:28938"/>
        <dbReference type="EC" id="3.5.4.3"/>
    </reaction>
</comment>
<dbReference type="Gene3D" id="2.30.40.10">
    <property type="entry name" value="Urease, subunit C, domain 1"/>
    <property type="match status" value="1"/>
</dbReference>
<dbReference type="InterPro" id="IPR011059">
    <property type="entry name" value="Metal-dep_hydrolase_composite"/>
</dbReference>
<dbReference type="NCBIfam" id="NF006679">
    <property type="entry name" value="PRK09228.1"/>
    <property type="match status" value="1"/>
</dbReference>
<dbReference type="Pfam" id="PF01979">
    <property type="entry name" value="Amidohydro_1"/>
    <property type="match status" value="1"/>
</dbReference>
<dbReference type="FunFam" id="3.20.20.140:FF:000022">
    <property type="entry name" value="Guanine deaminase"/>
    <property type="match status" value="1"/>
</dbReference>
<dbReference type="PANTHER" id="PTHR11271">
    <property type="entry name" value="GUANINE DEAMINASE"/>
    <property type="match status" value="1"/>
</dbReference>
<evidence type="ECO:0000256" key="6">
    <source>
        <dbReference type="ARBA" id="ARBA00022833"/>
    </source>
</evidence>
<dbReference type="GO" id="GO:0008892">
    <property type="term" value="F:guanine deaminase activity"/>
    <property type="evidence" value="ECO:0007669"/>
    <property type="project" value="UniProtKB-UniRule"/>
</dbReference>
<gene>
    <name evidence="11" type="ORF">BTO32_09445</name>
</gene>
<comment type="function">
    <text evidence="8">Catalyzes the hydrolytic deamination of guanine, producing xanthine and ammonia.</text>
</comment>
<dbReference type="GO" id="GO:0005829">
    <property type="term" value="C:cytosol"/>
    <property type="evidence" value="ECO:0007669"/>
    <property type="project" value="TreeGrafter"/>
</dbReference>
<dbReference type="GO" id="GO:0008270">
    <property type="term" value="F:zinc ion binding"/>
    <property type="evidence" value="ECO:0007669"/>
    <property type="project" value="UniProtKB-UniRule"/>
</dbReference>
<evidence type="ECO:0000256" key="8">
    <source>
        <dbReference type="RuleBase" id="RU366009"/>
    </source>
</evidence>
<evidence type="ECO:0000256" key="1">
    <source>
        <dbReference type="ARBA" id="ARBA00004984"/>
    </source>
</evidence>
<comment type="pathway">
    <text evidence="1 8">Purine metabolism; guanine degradation; xanthine from guanine: step 1/1.</text>
</comment>
<evidence type="ECO:0000256" key="4">
    <source>
        <dbReference type="ARBA" id="ARBA00022723"/>
    </source>
</evidence>
<dbReference type="PANTHER" id="PTHR11271:SF6">
    <property type="entry name" value="GUANINE DEAMINASE"/>
    <property type="match status" value="1"/>
</dbReference>
<feature type="region of interest" description="Disordered" evidence="9">
    <location>
        <begin position="443"/>
        <end position="469"/>
    </location>
</feature>
<evidence type="ECO:0000259" key="10">
    <source>
        <dbReference type="Pfam" id="PF01979"/>
    </source>
</evidence>
<dbReference type="OrthoDB" id="9787621at2"/>
<dbReference type="UniPathway" id="UPA00603">
    <property type="reaction ID" value="UER00660"/>
</dbReference>
<dbReference type="Gene3D" id="3.20.20.140">
    <property type="entry name" value="Metal-dependent hydrolases"/>
    <property type="match status" value="1"/>
</dbReference>
<comment type="cofactor">
    <cofactor evidence="8">
        <name>Zn(2+)</name>
        <dbReference type="ChEBI" id="CHEBI:29105"/>
    </cofactor>
    <text evidence="8">Binds 1 zinc ion per subunit.</text>
</comment>
<dbReference type="STRING" id="135739.BTO32_09445"/>
<keyword evidence="6 8" id="KW-0862">Zinc</keyword>
<dbReference type="InterPro" id="IPR032466">
    <property type="entry name" value="Metal_Hydrolase"/>
</dbReference>
<dbReference type="RefSeq" id="WP_076724384.1">
    <property type="nucleotide sequence ID" value="NZ_MSCW01000006.1"/>
</dbReference>
<feature type="domain" description="Amidohydrolase-related" evidence="10">
    <location>
        <begin position="82"/>
        <end position="441"/>
    </location>
</feature>
<proteinExistence type="inferred from homology"/>
<comment type="caution">
    <text evidence="11">The sequence shown here is derived from an EMBL/GenBank/DDBJ whole genome shotgun (WGS) entry which is preliminary data.</text>
</comment>
<dbReference type="Proteomes" id="UP000189339">
    <property type="component" value="Unassembled WGS sequence"/>
</dbReference>
<dbReference type="InterPro" id="IPR051607">
    <property type="entry name" value="Metallo-dep_hydrolases"/>
</dbReference>
<dbReference type="AlphaFoldDB" id="A0A1V2DT16"/>
<sequence>MTRPHASEPPFPDDIQVHRGAILHFLDDPGNDTDPRPDSLAFLDDGLLVLHRGRVLATGTPEDLIPRLPVGTEVRYWHHGLLVPGFIDTHVHMPQLGVMASYGTQLLDWLNTYTFPHEARFAEGDWARAEAERFTRLLLAHGTTSALVFCTSHAQSVEALFEAAESRNMALTAGKVLMDRFAPESLLDTAERGYRDSLDLLRRWHGRGRLRYAVTPRFAATSTPEQLALAGRLARDCPDALVQTHWAENPAEIQWTRELFPERASYLDVYRHYGLLGDHTVLAHGIHINDHDRAVLAATGTRIAFCPTSNTFLGSGLFDFAGARAAGVPVGLATDVGGGTSLSMLATMAEAYKVCRLRGQTLSPWQAFYLATLGNARVLHLEHSVGSFRDGRHADFLVLDMTGSPLLDMKRPFCQSLQDTLFSLMMLGDDRAVAATFVAGELQHQRPGPSPSQIQTVAPAHHTHPTQGA</sequence>
<evidence type="ECO:0000256" key="9">
    <source>
        <dbReference type="SAM" id="MobiDB-lite"/>
    </source>
</evidence>
<keyword evidence="5 8" id="KW-0378">Hydrolase</keyword>
<reference evidence="11 12" key="1">
    <citation type="submission" date="2016-12" db="EMBL/GenBank/DDBJ databases">
        <title>Marinobacter lutaoensis whole genome sequencing.</title>
        <authorList>
            <person name="Verma A."/>
            <person name="Krishnamurthi S."/>
        </authorList>
    </citation>
    <scope>NUCLEOTIDE SEQUENCE [LARGE SCALE GENOMIC DNA]</scope>
    <source>
        <strain evidence="11 12">T5054</strain>
    </source>
</reference>
<dbReference type="GO" id="GO:0006147">
    <property type="term" value="P:guanine catabolic process"/>
    <property type="evidence" value="ECO:0007669"/>
    <property type="project" value="UniProtKB-UniRule"/>
</dbReference>
<name>A0A1V2DT16_9GAMM</name>
<protein>
    <recommendedName>
        <fullName evidence="3 7">Guanine deaminase</fullName>
        <shortName evidence="8">Guanase</shortName>
        <ecNumber evidence="3 7">3.5.4.3</ecNumber>
    </recommendedName>
    <alternativeName>
        <fullName evidence="8">Guanine aminohydrolase</fullName>
    </alternativeName>
</protein>
<dbReference type="NCBIfam" id="TIGR02967">
    <property type="entry name" value="guan_deamin"/>
    <property type="match status" value="1"/>
</dbReference>
<evidence type="ECO:0000256" key="3">
    <source>
        <dbReference type="ARBA" id="ARBA00012781"/>
    </source>
</evidence>
<evidence type="ECO:0000256" key="5">
    <source>
        <dbReference type="ARBA" id="ARBA00022801"/>
    </source>
</evidence>